<dbReference type="AlphaFoldDB" id="A0AAF0CVI4"/>
<accession>A0AAF0CVI4</accession>
<evidence type="ECO:0000313" key="2">
    <source>
        <dbReference type="Proteomes" id="UP001179647"/>
    </source>
</evidence>
<keyword evidence="2" id="KW-1185">Reference proteome</keyword>
<name>A0AAF0CVI4_9ENTE</name>
<reference evidence="1" key="1">
    <citation type="submission" date="2022-10" db="EMBL/GenBank/DDBJ databases">
        <title>Vagococcus sp. isolated from poultry meat.</title>
        <authorList>
            <person name="Johansson P."/>
            <person name="Bjorkroth J."/>
        </authorList>
    </citation>
    <scope>NUCLEOTIDE SEQUENCE</scope>
    <source>
        <strain evidence="1">STAA11</strain>
    </source>
</reference>
<dbReference type="KEGG" id="vie:OL234_00870"/>
<evidence type="ECO:0000313" key="1">
    <source>
        <dbReference type="EMBL" id="WEG73492.1"/>
    </source>
</evidence>
<proteinExistence type="predicted"/>
<gene>
    <name evidence="1" type="ORF">OL234_00870</name>
</gene>
<sequence>MIKISQLWKSASKELSRRTSQHNLSEFSEFRELFLLSPNSLLEFQKVKKWRQKNFPRKKGRPPTGYESHQSFYNRYKLEFQMLLDPLNSLGKMPIKETLGGISND</sequence>
<organism evidence="1 2">
    <name type="scientific">Vagococcus intermedius</name>
    <dbReference type="NCBI Taxonomy" id="2991418"/>
    <lineage>
        <taxon>Bacteria</taxon>
        <taxon>Bacillati</taxon>
        <taxon>Bacillota</taxon>
        <taxon>Bacilli</taxon>
        <taxon>Lactobacillales</taxon>
        <taxon>Enterococcaceae</taxon>
        <taxon>Vagococcus</taxon>
    </lineage>
</organism>
<dbReference type="Proteomes" id="UP001179647">
    <property type="component" value="Chromosome"/>
</dbReference>
<dbReference type="RefSeq" id="WP_275469291.1">
    <property type="nucleotide sequence ID" value="NZ_CP110232.1"/>
</dbReference>
<protein>
    <submittedName>
        <fullName evidence="1">Uncharacterized protein</fullName>
    </submittedName>
</protein>
<dbReference type="EMBL" id="CP110232">
    <property type="protein sequence ID" value="WEG73492.1"/>
    <property type="molecule type" value="Genomic_DNA"/>
</dbReference>